<name>A0A652YIA9_NOCGL</name>
<evidence type="ECO:0008006" key="2">
    <source>
        <dbReference type="Google" id="ProtNLM"/>
    </source>
</evidence>
<sequence length="391" mass="38731">MGKHHKQVRIIKAAGTTAITAAVIVAACGGVANAAPTQGGVTTAPSTQGGVTTAPSAPSTQGGVTTAPSAPVETWVPVPVQYQGPTQQLNNWDYQTNTYVAPAYQPNANYNAPVDYSQIHLPTQLEEFTAPIQAPEKKIRVGKFLMDQPNWVSDDTAARTNGQTAVIEAQVTDFWRSTGLETDEAQRLAAAQLGFGVAGAISGGLAAAAPASLVGGTLGAWAGGTAGLAIGNFLVPLPVVGAVPATIVGSVGGGAVGAAVLGAPAFVLGAVGGGASGVLAATAYGTGDLGEPIETTIPDIDEPAITAQTQATLDQWETNPVGAAASGAVRDVVASAPVVDEQIRSAVTSVPGGTQALSAFDQGVADFQKATGVAGLPLGMIANAIGTGIPA</sequence>
<gene>
    <name evidence="1" type="ORF">FNL38_11184</name>
</gene>
<dbReference type="EMBL" id="VNIQ01000011">
    <property type="protein sequence ID" value="TYQ00870.1"/>
    <property type="molecule type" value="Genomic_DNA"/>
</dbReference>
<proteinExistence type="predicted"/>
<organism evidence="1">
    <name type="scientific">Nocardia globerula</name>
    <dbReference type="NCBI Taxonomy" id="1818"/>
    <lineage>
        <taxon>Bacteria</taxon>
        <taxon>Bacillati</taxon>
        <taxon>Actinomycetota</taxon>
        <taxon>Actinomycetes</taxon>
        <taxon>Mycobacteriales</taxon>
        <taxon>Nocardiaceae</taxon>
        <taxon>Nocardia</taxon>
    </lineage>
</organism>
<reference evidence="1" key="1">
    <citation type="submission" date="2019-07" db="EMBL/GenBank/DDBJ databases">
        <title>Genomic Encyclopedia of Type Strains, Phase IV (KMG-IV): sequencing the most valuable type-strain genomes for metagenomic binning, comparative biology and taxonomic classification.</title>
        <authorList>
            <person name="Goeker M."/>
        </authorList>
    </citation>
    <scope>NUCLEOTIDE SEQUENCE</scope>
    <source>
        <strain evidence="1">DSM 44596</strain>
    </source>
</reference>
<comment type="caution">
    <text evidence="1">The sequence shown here is derived from an EMBL/GenBank/DDBJ whole genome shotgun (WGS) entry which is preliminary data.</text>
</comment>
<dbReference type="AlphaFoldDB" id="A0A652YIA9"/>
<evidence type="ECO:0000313" key="1">
    <source>
        <dbReference type="EMBL" id="TYQ00870.1"/>
    </source>
</evidence>
<accession>A0A652YIA9</accession>
<protein>
    <recommendedName>
        <fullName evidence="2">Insoluble domain protein</fullName>
    </recommendedName>
</protein>
<dbReference type="PROSITE" id="PS51257">
    <property type="entry name" value="PROKAR_LIPOPROTEIN"/>
    <property type="match status" value="1"/>
</dbReference>